<reference evidence="1" key="1">
    <citation type="submission" date="2020-02" db="EMBL/GenBank/DDBJ databases">
        <authorList>
            <person name="Meier V. D."/>
        </authorList>
    </citation>
    <scope>NUCLEOTIDE SEQUENCE</scope>
    <source>
        <strain evidence="1">AVDCRST_MAG89</strain>
    </source>
</reference>
<evidence type="ECO:0000313" key="1">
    <source>
        <dbReference type="EMBL" id="CAA9306854.1"/>
    </source>
</evidence>
<dbReference type="AlphaFoldDB" id="A0A6J4KI95"/>
<sequence>MLTLVSGGQTGVDRAALDVAMERGMAVGGWCPAGRWAEDGAIAPGYPLRETPSPDPAQRTEWNVRDSHGTLLLVAGAASAGTELTGEAARRLGRPLHSRRLEAVPDVDHFRRWLHAHKITVLNVAGPRESESPGIYDAARAYLRAVLP</sequence>
<dbReference type="Gene3D" id="3.40.50.450">
    <property type="match status" value="1"/>
</dbReference>
<dbReference type="Pfam" id="PF12694">
    <property type="entry name" value="cpYpsA"/>
    <property type="match status" value="1"/>
</dbReference>
<organism evidence="1">
    <name type="scientific">uncultured Gemmatimonadota bacterium</name>
    <dbReference type="NCBI Taxonomy" id="203437"/>
    <lineage>
        <taxon>Bacteria</taxon>
        <taxon>Pseudomonadati</taxon>
        <taxon>Gemmatimonadota</taxon>
        <taxon>environmental samples</taxon>
    </lineage>
</organism>
<gene>
    <name evidence="1" type="ORF">AVDCRST_MAG89-857</name>
</gene>
<protein>
    <recommendedName>
        <fullName evidence="2">Molybdenum cofactor carrier</fullName>
    </recommendedName>
</protein>
<dbReference type="SUPFAM" id="SSF102405">
    <property type="entry name" value="MCP/YpsA-like"/>
    <property type="match status" value="1"/>
</dbReference>
<accession>A0A6J4KI95</accession>
<dbReference type="EMBL" id="CADCTV010000186">
    <property type="protein sequence ID" value="CAA9306854.1"/>
    <property type="molecule type" value="Genomic_DNA"/>
</dbReference>
<proteinExistence type="predicted"/>
<name>A0A6J4KI95_9BACT</name>
<evidence type="ECO:0008006" key="2">
    <source>
        <dbReference type="Google" id="ProtNLM"/>
    </source>
</evidence>
<dbReference type="InterPro" id="IPR024755">
    <property type="entry name" value="cpYpsA"/>
</dbReference>